<evidence type="ECO:0000313" key="1">
    <source>
        <dbReference type="EMBL" id="RKR73943.1"/>
    </source>
</evidence>
<accession>A0A495ID58</accession>
<dbReference type="RefSeq" id="WP_147430092.1">
    <property type="nucleotide sequence ID" value="NZ_RBKS01000001.1"/>
</dbReference>
<dbReference type="Proteomes" id="UP000280008">
    <property type="component" value="Unassembled WGS sequence"/>
</dbReference>
<organism evidence="1 2">
    <name type="scientific">Frondihabitans australicus</name>
    <dbReference type="NCBI Taxonomy" id="386892"/>
    <lineage>
        <taxon>Bacteria</taxon>
        <taxon>Bacillati</taxon>
        <taxon>Actinomycetota</taxon>
        <taxon>Actinomycetes</taxon>
        <taxon>Micrococcales</taxon>
        <taxon>Microbacteriaceae</taxon>
        <taxon>Frondihabitans</taxon>
    </lineage>
</organism>
<name>A0A495ID58_9MICO</name>
<evidence type="ECO:0000313" key="2">
    <source>
        <dbReference type="Proteomes" id="UP000280008"/>
    </source>
</evidence>
<comment type="caution">
    <text evidence="1">The sequence shown here is derived from an EMBL/GenBank/DDBJ whole genome shotgun (WGS) entry which is preliminary data.</text>
</comment>
<dbReference type="AlphaFoldDB" id="A0A495ID58"/>
<sequence length="106" mass="11566">MTTPGEVATWGGDLSQAIVRYVGHGESSYPRERPESVAQAFGPRSSGLVDDVRALLRETEECAADVDRTDAGDSFRAVRAAMVARHPELDDEAVRALAWAWSYGDR</sequence>
<reference evidence="1 2" key="1">
    <citation type="submission" date="2018-10" db="EMBL/GenBank/DDBJ databases">
        <title>Sequencing the genomes of 1000 actinobacteria strains.</title>
        <authorList>
            <person name="Klenk H.-P."/>
        </authorList>
    </citation>
    <scope>NUCLEOTIDE SEQUENCE [LARGE SCALE GENOMIC DNA]</scope>
    <source>
        <strain evidence="1 2">DSM 17894</strain>
    </source>
</reference>
<keyword evidence="2" id="KW-1185">Reference proteome</keyword>
<dbReference type="EMBL" id="RBKS01000001">
    <property type="protein sequence ID" value="RKR73943.1"/>
    <property type="molecule type" value="Genomic_DNA"/>
</dbReference>
<proteinExistence type="predicted"/>
<dbReference type="OrthoDB" id="4734262at2"/>
<gene>
    <name evidence="1" type="ORF">C8E83_1043</name>
</gene>
<protein>
    <submittedName>
        <fullName evidence="1">Uncharacterized protein</fullName>
    </submittedName>
</protein>